<name>A0AAE3AA08_9FIRM</name>
<dbReference type="RefSeq" id="WP_302927666.1">
    <property type="nucleotide sequence ID" value="NZ_JAJEPW010000003.1"/>
</dbReference>
<reference evidence="2" key="1">
    <citation type="submission" date="2021-10" db="EMBL/GenBank/DDBJ databases">
        <title>Anaerobic single-cell dispensing facilitates the cultivation of human gut bacteria.</title>
        <authorList>
            <person name="Afrizal A."/>
        </authorList>
    </citation>
    <scope>NUCLEOTIDE SEQUENCE</scope>
    <source>
        <strain evidence="2">CLA-AA-H272</strain>
    </source>
</reference>
<keyword evidence="1" id="KW-0812">Transmembrane</keyword>
<proteinExistence type="predicted"/>
<protein>
    <submittedName>
        <fullName evidence="2">Uncharacterized protein</fullName>
    </submittedName>
</protein>
<keyword evidence="3" id="KW-1185">Reference proteome</keyword>
<feature type="transmembrane region" description="Helical" evidence="1">
    <location>
        <begin position="6"/>
        <end position="26"/>
    </location>
</feature>
<dbReference type="EMBL" id="JAJEPW010000003">
    <property type="protein sequence ID" value="MCC2128259.1"/>
    <property type="molecule type" value="Genomic_DNA"/>
</dbReference>
<gene>
    <name evidence="2" type="ORF">LKD37_01775</name>
</gene>
<keyword evidence="1" id="KW-0472">Membrane</keyword>
<feature type="transmembrane region" description="Helical" evidence="1">
    <location>
        <begin position="56"/>
        <end position="77"/>
    </location>
</feature>
<feature type="transmembrane region" description="Helical" evidence="1">
    <location>
        <begin position="143"/>
        <end position="162"/>
    </location>
</feature>
<accession>A0AAE3AA08</accession>
<keyword evidence="1" id="KW-1133">Transmembrane helix</keyword>
<dbReference type="AlphaFoldDB" id="A0AAE3AA08"/>
<evidence type="ECO:0000313" key="2">
    <source>
        <dbReference type="EMBL" id="MCC2128259.1"/>
    </source>
</evidence>
<evidence type="ECO:0000256" key="1">
    <source>
        <dbReference type="SAM" id="Phobius"/>
    </source>
</evidence>
<organism evidence="2 3">
    <name type="scientific">Brotocaccenecus cirricatena</name>
    <dbReference type="NCBI Taxonomy" id="3064195"/>
    <lineage>
        <taxon>Bacteria</taxon>
        <taxon>Bacillati</taxon>
        <taxon>Bacillota</taxon>
        <taxon>Clostridia</taxon>
        <taxon>Eubacteriales</taxon>
        <taxon>Oscillospiraceae</taxon>
        <taxon>Brotocaccenecus</taxon>
    </lineage>
</organism>
<evidence type="ECO:0000313" key="3">
    <source>
        <dbReference type="Proteomes" id="UP001199319"/>
    </source>
</evidence>
<sequence>MKITVLVTLMVFLAYFLVLYGGVGFIQDKRFFSSAPKENLDAIPDTKERFPGAHSIGWVIEIIAILLFLAAAALSVWDGVRNGFGFLDFFVRFLAVLYAMEIYDIIFFDWVLLCHSNFFPHFYPELKGVVGPHMFGYNKQTHIWHFVIYIPASAVAAWLCALL</sequence>
<comment type="caution">
    <text evidence="2">The sequence shown here is derived from an EMBL/GenBank/DDBJ whole genome shotgun (WGS) entry which is preliminary data.</text>
</comment>
<dbReference type="Proteomes" id="UP001199319">
    <property type="component" value="Unassembled WGS sequence"/>
</dbReference>